<accession>A0A8H7P5H3</accession>
<dbReference type="GO" id="GO:0016491">
    <property type="term" value="F:oxidoreductase activity"/>
    <property type="evidence" value="ECO:0007669"/>
    <property type="project" value="UniProtKB-KW"/>
</dbReference>
<evidence type="ECO:0000313" key="3">
    <source>
        <dbReference type="Proteomes" id="UP000639403"/>
    </source>
</evidence>
<organism evidence="2 3">
    <name type="scientific">Rhodonia placenta</name>
    <dbReference type="NCBI Taxonomy" id="104341"/>
    <lineage>
        <taxon>Eukaryota</taxon>
        <taxon>Fungi</taxon>
        <taxon>Dikarya</taxon>
        <taxon>Basidiomycota</taxon>
        <taxon>Agaricomycotina</taxon>
        <taxon>Agaricomycetes</taxon>
        <taxon>Polyporales</taxon>
        <taxon>Adustoporiaceae</taxon>
        <taxon>Rhodonia</taxon>
    </lineage>
</organism>
<protein>
    <recommendedName>
        <fullName evidence="4">NAD(P)-binding protein</fullName>
    </recommendedName>
</protein>
<name>A0A8H7P5H3_9APHY</name>
<gene>
    <name evidence="2" type="ORF">IEO21_03604</name>
</gene>
<reference evidence="2" key="2">
    <citation type="journal article" name="Front. Microbiol.">
        <title>Degradative Capacity of Two Strains of Rhodonia placenta: From Phenotype to Genotype.</title>
        <authorList>
            <person name="Kolle M."/>
            <person name="Horta M.A.C."/>
            <person name="Nowrousian M."/>
            <person name="Ohm R.A."/>
            <person name="Benz J.P."/>
            <person name="Pilgard A."/>
        </authorList>
    </citation>
    <scope>NUCLEOTIDE SEQUENCE</scope>
    <source>
        <strain evidence="2">FPRL280</strain>
    </source>
</reference>
<dbReference type="Proteomes" id="UP000639403">
    <property type="component" value="Unassembled WGS sequence"/>
</dbReference>
<dbReference type="Gene3D" id="3.40.50.720">
    <property type="entry name" value="NAD(P)-binding Rossmann-like Domain"/>
    <property type="match status" value="1"/>
</dbReference>
<dbReference type="Pfam" id="PF00106">
    <property type="entry name" value="adh_short"/>
    <property type="match status" value="1"/>
</dbReference>
<proteinExistence type="predicted"/>
<keyword evidence="1" id="KW-0560">Oxidoreductase</keyword>
<dbReference type="PANTHER" id="PTHR43157:SF31">
    <property type="entry name" value="PHOSPHATIDYLINOSITOL-GLYCAN BIOSYNTHESIS CLASS F PROTEIN"/>
    <property type="match status" value="1"/>
</dbReference>
<dbReference type="EMBL" id="JADOXO010000046">
    <property type="protein sequence ID" value="KAF9817240.1"/>
    <property type="molecule type" value="Genomic_DNA"/>
</dbReference>
<evidence type="ECO:0000256" key="1">
    <source>
        <dbReference type="ARBA" id="ARBA00023002"/>
    </source>
</evidence>
<evidence type="ECO:0000313" key="2">
    <source>
        <dbReference type="EMBL" id="KAF9817240.1"/>
    </source>
</evidence>
<dbReference type="AlphaFoldDB" id="A0A8H7P5H3"/>
<dbReference type="SUPFAM" id="SSF51735">
    <property type="entry name" value="NAD(P)-binding Rossmann-fold domains"/>
    <property type="match status" value="1"/>
</dbReference>
<reference evidence="2" key="1">
    <citation type="submission" date="2020-11" db="EMBL/GenBank/DDBJ databases">
        <authorList>
            <person name="Koelle M."/>
            <person name="Horta M.A.C."/>
            <person name="Nowrousian M."/>
            <person name="Ohm R.A."/>
            <person name="Benz P."/>
            <person name="Pilgard A."/>
        </authorList>
    </citation>
    <scope>NUCLEOTIDE SEQUENCE</scope>
    <source>
        <strain evidence="2">FPRL280</strain>
    </source>
</reference>
<evidence type="ECO:0008006" key="4">
    <source>
        <dbReference type="Google" id="ProtNLM"/>
    </source>
</evidence>
<dbReference type="InterPro" id="IPR002347">
    <property type="entry name" value="SDR_fam"/>
</dbReference>
<sequence length="330" mass="36499">MGLSFSRGFKPEDLPDMTGKIVLITGGAAGVGFAVVQHLARRGATVYIAARSQDRAEDAIKRIRASGLAPGNGRIDHIELDLADPRTAKRAAETFLQKEERLDILTDSACSIICPYEKTYDGIQDVVMVNYIGHLVWTMTLLPLLKRTAREPNSDVRIVDVSSDGYDAVRHPVKFNSIEDFNLEYKDNVFPWPALMRYCYSKLLVMLRAQELQRRLDAEGVPIMVLTTHPGAINSDGVRKWVDSLGDGLLAAVVMYLINLFFTMPTHGAYSTVFAAAAPQVRAEQRKYHAGYIRPPGKLGEVNATARDPQLAQDLWALTERVLGDIGVTL</sequence>
<comment type="caution">
    <text evidence="2">The sequence shown here is derived from an EMBL/GenBank/DDBJ whole genome shotgun (WGS) entry which is preliminary data.</text>
</comment>
<dbReference type="PANTHER" id="PTHR43157">
    <property type="entry name" value="PHOSPHATIDYLINOSITOL-GLYCAN BIOSYNTHESIS CLASS F PROTEIN-RELATED"/>
    <property type="match status" value="1"/>
</dbReference>
<dbReference type="InterPro" id="IPR036291">
    <property type="entry name" value="NAD(P)-bd_dom_sf"/>
</dbReference>